<keyword evidence="3" id="KW-0732">Signal</keyword>
<dbReference type="PANTHER" id="PTHR11567:SF127">
    <property type="entry name" value="HISTIDINE ACID PHOSPHATASE"/>
    <property type="match status" value="1"/>
</dbReference>
<keyword evidence="2" id="KW-0812">Transmembrane</keyword>
<evidence type="ECO:0000313" key="4">
    <source>
        <dbReference type="EMBL" id="KAK9416628.1"/>
    </source>
</evidence>
<comment type="caution">
    <text evidence="4">The sequence shown here is derived from an EMBL/GenBank/DDBJ whole genome shotgun (WGS) entry which is preliminary data.</text>
</comment>
<feature type="region of interest" description="Disordered" evidence="1">
    <location>
        <begin position="527"/>
        <end position="574"/>
    </location>
</feature>
<dbReference type="EMBL" id="JARVKF010000405">
    <property type="protein sequence ID" value="KAK9416628.1"/>
    <property type="molecule type" value="Genomic_DNA"/>
</dbReference>
<reference evidence="4 5" key="1">
    <citation type="journal article" date="2024" name="J. Plant Pathol.">
        <title>Sequence and assembly of the genome of Seiridium unicorne, isolate CBS 538.82, causal agent of cypress canker disease.</title>
        <authorList>
            <person name="Scali E."/>
            <person name="Rocca G.D."/>
            <person name="Danti R."/>
            <person name="Garbelotto M."/>
            <person name="Barberini S."/>
            <person name="Baroncelli R."/>
            <person name="Emiliani G."/>
        </authorList>
    </citation>
    <scope>NUCLEOTIDE SEQUENCE [LARGE SCALE GENOMIC DNA]</scope>
    <source>
        <strain evidence="4 5">BM-138-508</strain>
    </source>
</reference>
<organism evidence="4 5">
    <name type="scientific">Seiridium unicorne</name>
    <dbReference type="NCBI Taxonomy" id="138068"/>
    <lineage>
        <taxon>Eukaryota</taxon>
        <taxon>Fungi</taxon>
        <taxon>Dikarya</taxon>
        <taxon>Ascomycota</taxon>
        <taxon>Pezizomycotina</taxon>
        <taxon>Sordariomycetes</taxon>
        <taxon>Xylariomycetidae</taxon>
        <taxon>Amphisphaeriales</taxon>
        <taxon>Sporocadaceae</taxon>
        <taxon>Seiridium</taxon>
    </lineage>
</organism>
<dbReference type="PANTHER" id="PTHR11567">
    <property type="entry name" value="ACID PHOSPHATASE-RELATED"/>
    <property type="match status" value="1"/>
</dbReference>
<proteinExistence type="predicted"/>
<protein>
    <submittedName>
        <fullName evidence="4">Histidine phosphatase superfamily</fullName>
    </submittedName>
</protein>
<evidence type="ECO:0000256" key="1">
    <source>
        <dbReference type="SAM" id="MobiDB-lite"/>
    </source>
</evidence>
<keyword evidence="5" id="KW-1185">Reference proteome</keyword>
<dbReference type="InterPro" id="IPR029033">
    <property type="entry name" value="His_PPase_superfam"/>
</dbReference>
<evidence type="ECO:0000313" key="5">
    <source>
        <dbReference type="Proteomes" id="UP001408356"/>
    </source>
</evidence>
<keyword evidence="2" id="KW-1133">Transmembrane helix</keyword>
<dbReference type="SUPFAM" id="SSF53254">
    <property type="entry name" value="Phosphoglycerate mutase-like"/>
    <property type="match status" value="1"/>
</dbReference>
<sequence length="574" mass="62061">MAPSGTKSILTLLLTCGTSVQAAETVWSAFAYVLNGERTPLLAGTSAGSLTSVGANQMLSQGSLLRTRWLDNTTLSGDSSNITTNAPIVGIQKTAIDNSQLSIYSSRDQYVTAGALAFMQGLYPPRTQAFAPGNGGLDAAVLANGSLVEFPFDGYMYPNIRTVSLSEPESVWLEGHVTCTEYLKATSDLRSDHRISEKYDTSYPQYQKLWSTVFNGTFPLAAATFEYAYELYDYASYQYTHNKTIRDTLHADELDWLAEFASIQQFAKNGDLSVSGRNNGDMIRAISGRTLAAMVVEQFQEHITTGGESPQLSLMFGSFEPMLSFFALSNLSTGHSSGTFQDLPQPGGAMIFELFSEGTDTSNMPGVEDLWIRFLYRNGTGADTPVYEYPLFDMGNSETRLKYKDFASHIQAFSINSVSEWCIACDAVSTFCSTTRQILDGDSTSSTNSNNLNLSPAVAGVIGACMTIAVIAVAAVSLVVFGGFVVHRNSPSRKSNLAGFKGPEKMASDKDLTVAKNGARHERVGSWELGGPGRPVVGDSKDEPVFGATHMRNIDDDGDSIIMGREPVKPHESV</sequence>
<feature type="transmembrane region" description="Helical" evidence="2">
    <location>
        <begin position="457"/>
        <end position="486"/>
    </location>
</feature>
<name>A0ABR2UPR8_9PEZI</name>
<accession>A0ABR2UPR8</accession>
<dbReference type="InterPro" id="IPR050645">
    <property type="entry name" value="Histidine_acid_phosphatase"/>
</dbReference>
<dbReference type="Proteomes" id="UP001408356">
    <property type="component" value="Unassembled WGS sequence"/>
</dbReference>
<feature type="chain" id="PRO_5045522158" evidence="3">
    <location>
        <begin position="23"/>
        <end position="574"/>
    </location>
</feature>
<evidence type="ECO:0000256" key="3">
    <source>
        <dbReference type="SAM" id="SignalP"/>
    </source>
</evidence>
<keyword evidence="2" id="KW-0472">Membrane</keyword>
<feature type="signal peptide" evidence="3">
    <location>
        <begin position="1"/>
        <end position="22"/>
    </location>
</feature>
<dbReference type="Gene3D" id="3.40.50.1240">
    <property type="entry name" value="Phosphoglycerate mutase-like"/>
    <property type="match status" value="1"/>
</dbReference>
<evidence type="ECO:0000256" key="2">
    <source>
        <dbReference type="SAM" id="Phobius"/>
    </source>
</evidence>
<gene>
    <name evidence="4" type="ORF">SUNI508_09538</name>
</gene>